<dbReference type="CTD" id="20204146"/>
<reference evidence="2" key="3">
    <citation type="submission" date="2015-06" db="UniProtKB">
        <authorList>
            <consortium name="EnsemblMetazoa"/>
        </authorList>
    </citation>
    <scope>IDENTIFICATION</scope>
</reference>
<dbReference type="InParanoid" id="T1F5P7"/>
<dbReference type="HOGENOM" id="CLU_2099490_0_0_1"/>
<dbReference type="EMBL" id="AMQM01004302">
    <property type="status" value="NOT_ANNOTATED_CDS"/>
    <property type="molecule type" value="Genomic_DNA"/>
</dbReference>
<dbReference type="RefSeq" id="XP_009017554.1">
    <property type="nucleotide sequence ID" value="XM_009019306.1"/>
</dbReference>
<reference evidence="3" key="1">
    <citation type="submission" date="2012-12" db="EMBL/GenBank/DDBJ databases">
        <authorList>
            <person name="Hellsten U."/>
            <person name="Grimwood J."/>
            <person name="Chapman J.A."/>
            <person name="Shapiro H."/>
            <person name="Aerts A."/>
            <person name="Otillar R.P."/>
            <person name="Terry A.Y."/>
            <person name="Boore J.L."/>
            <person name="Simakov O."/>
            <person name="Marletaz F."/>
            <person name="Cho S.-J."/>
            <person name="Edsinger-Gonzales E."/>
            <person name="Havlak P."/>
            <person name="Kuo D.-H."/>
            <person name="Larsson T."/>
            <person name="Lv J."/>
            <person name="Arendt D."/>
            <person name="Savage R."/>
            <person name="Osoegawa K."/>
            <person name="de Jong P."/>
            <person name="Lindberg D.R."/>
            <person name="Seaver E.C."/>
            <person name="Weisblat D.A."/>
            <person name="Putnam N.H."/>
            <person name="Grigoriev I.V."/>
            <person name="Rokhsar D.S."/>
        </authorList>
    </citation>
    <scope>NUCLEOTIDE SEQUENCE</scope>
</reference>
<dbReference type="Proteomes" id="UP000015101">
    <property type="component" value="Unassembled WGS sequence"/>
</dbReference>
<accession>T1F5P7</accession>
<name>T1F5P7_HELRO</name>
<dbReference type="AlphaFoldDB" id="T1F5P7"/>
<reference evidence="1 3" key="2">
    <citation type="journal article" date="2013" name="Nature">
        <title>Insights into bilaterian evolution from three spiralian genomes.</title>
        <authorList>
            <person name="Simakov O."/>
            <person name="Marletaz F."/>
            <person name="Cho S.J."/>
            <person name="Edsinger-Gonzales E."/>
            <person name="Havlak P."/>
            <person name="Hellsten U."/>
            <person name="Kuo D.H."/>
            <person name="Larsson T."/>
            <person name="Lv J."/>
            <person name="Arendt D."/>
            <person name="Savage R."/>
            <person name="Osoegawa K."/>
            <person name="de Jong P."/>
            <person name="Grimwood J."/>
            <person name="Chapman J.A."/>
            <person name="Shapiro H."/>
            <person name="Aerts A."/>
            <person name="Otillar R.P."/>
            <person name="Terry A.Y."/>
            <person name="Boore J.L."/>
            <person name="Grigoriev I.V."/>
            <person name="Lindberg D.R."/>
            <person name="Seaver E.C."/>
            <person name="Weisblat D.A."/>
            <person name="Putnam N.H."/>
            <person name="Rokhsar D.S."/>
        </authorList>
    </citation>
    <scope>NUCLEOTIDE SEQUENCE</scope>
</reference>
<sequence length="116" mass="13411">MTKKNVWNDCFSEQNIPIDLSKRSKRFTAGANEHVRVLNLRNNKEKCENLNQMTTNAFKTQKMKKTYKCFHALQETQISPVSGKACTDVWDNKTSIKRQYQTGSNNNNNEAHENAN</sequence>
<gene>
    <name evidence="2" type="primary">20204146</name>
    <name evidence="1" type="ORF">HELRODRAFT_172642</name>
</gene>
<dbReference type="GeneID" id="20204146"/>
<evidence type="ECO:0000313" key="1">
    <source>
        <dbReference type="EMBL" id="ESO04285.1"/>
    </source>
</evidence>
<dbReference type="KEGG" id="hro:HELRODRAFT_172642"/>
<protein>
    <submittedName>
        <fullName evidence="1 2">Uncharacterized protein</fullName>
    </submittedName>
</protein>
<keyword evidence="3" id="KW-1185">Reference proteome</keyword>
<dbReference type="EnsemblMetazoa" id="HelroT172642">
    <property type="protein sequence ID" value="HelroP172642"/>
    <property type="gene ID" value="HelroG172642"/>
</dbReference>
<proteinExistence type="predicted"/>
<dbReference type="EMBL" id="KB096502">
    <property type="protein sequence ID" value="ESO04285.1"/>
    <property type="molecule type" value="Genomic_DNA"/>
</dbReference>
<organism evidence="2 3">
    <name type="scientific">Helobdella robusta</name>
    <name type="common">Californian leech</name>
    <dbReference type="NCBI Taxonomy" id="6412"/>
    <lineage>
        <taxon>Eukaryota</taxon>
        <taxon>Metazoa</taxon>
        <taxon>Spiralia</taxon>
        <taxon>Lophotrochozoa</taxon>
        <taxon>Annelida</taxon>
        <taxon>Clitellata</taxon>
        <taxon>Hirudinea</taxon>
        <taxon>Rhynchobdellida</taxon>
        <taxon>Glossiphoniidae</taxon>
        <taxon>Helobdella</taxon>
    </lineage>
</organism>
<evidence type="ECO:0000313" key="2">
    <source>
        <dbReference type="EnsemblMetazoa" id="HelroP172642"/>
    </source>
</evidence>
<evidence type="ECO:0000313" key="3">
    <source>
        <dbReference type="Proteomes" id="UP000015101"/>
    </source>
</evidence>